<feature type="transmembrane region" description="Helical" evidence="2">
    <location>
        <begin position="356"/>
        <end position="379"/>
    </location>
</feature>
<proteinExistence type="predicted"/>
<feature type="transmembrane region" description="Helical" evidence="2">
    <location>
        <begin position="325"/>
        <end position="344"/>
    </location>
</feature>
<feature type="transmembrane region" description="Helical" evidence="2">
    <location>
        <begin position="200"/>
        <end position="221"/>
    </location>
</feature>
<comment type="subcellular location">
    <subcellularLocation>
        <location evidence="1">Membrane</location>
        <topology evidence="1">Multi-pass membrane protein</topology>
    </subcellularLocation>
</comment>
<dbReference type="InterPro" id="IPR020846">
    <property type="entry name" value="MFS_dom"/>
</dbReference>
<reference evidence="4" key="1">
    <citation type="journal article" date="2022" name="bioRxiv">
        <title>Sequencing and chromosome-scale assembly of the giantPleurodeles waltlgenome.</title>
        <authorList>
            <person name="Brown T."/>
            <person name="Elewa A."/>
            <person name="Iarovenko S."/>
            <person name="Subramanian E."/>
            <person name="Araus A.J."/>
            <person name="Petzold A."/>
            <person name="Susuki M."/>
            <person name="Suzuki K.-i.T."/>
            <person name="Hayashi T."/>
            <person name="Toyoda A."/>
            <person name="Oliveira C."/>
            <person name="Osipova E."/>
            <person name="Leigh N.D."/>
            <person name="Simon A."/>
            <person name="Yun M.H."/>
        </authorList>
    </citation>
    <scope>NUCLEOTIDE SEQUENCE</scope>
    <source>
        <strain evidence="4">20211129_DDA</strain>
        <tissue evidence="4">Liver</tissue>
    </source>
</reference>
<name>A0AAV7KTI3_PLEWA</name>
<comment type="caution">
    <text evidence="4">The sequence shown here is derived from an EMBL/GenBank/DDBJ whole genome shotgun (WGS) entry which is preliminary data.</text>
</comment>
<feature type="domain" description="Major facilitator superfamily (MFS) profile" evidence="3">
    <location>
        <begin position="199"/>
        <end position="423"/>
    </location>
</feature>
<dbReference type="AlphaFoldDB" id="A0AAV7KTI3"/>
<dbReference type="GO" id="GO:0016020">
    <property type="term" value="C:membrane"/>
    <property type="evidence" value="ECO:0007669"/>
    <property type="project" value="UniProtKB-SubCell"/>
</dbReference>
<evidence type="ECO:0000313" key="5">
    <source>
        <dbReference type="Proteomes" id="UP001066276"/>
    </source>
</evidence>
<sequence>MTDLCQVAHRVLMVLLSQDLNAPSEGGWAWMIALSGFMMNALTFGAIRSMGVFFVEFVHLFNKLSSEVSWIASISIAVLQFASFGWALVYTPTMSTIPKYFVRRRGLALGLVLTGNGLSSILFSPLFQVLIDIYSWRGALVIISAIVLNLCISGALLRPIRMLQDHRHGQAQAENHSKCALFLRKLTSDLDLSLFRNRGFVMFQAGNLLICTGTFVVYVHLVSHGKTLGLSSYEAAFLMSATGLADTCSRPLSGWFADLKLLTPLQLLVLWSSTTGLSLLLLPLGKTFPGIMALGVTYGLNIGAFAPMFFAVLPDLVTVERMTSAVGLSMMVVAFGALLGPPFSGFLRDLTGGYTVSFLVFGGLTLAGAGIMMCIPSFFTGTSLPFRMKKSSNLPHTEDKPSVSSTLMRLSSVDQSLDTSMNI</sequence>
<dbReference type="PANTHER" id="PTHR11360:SF19">
    <property type="entry name" value="MONOCARBOXYLATE TRANSPORTER 13"/>
    <property type="match status" value="1"/>
</dbReference>
<feature type="transmembrane region" description="Helical" evidence="2">
    <location>
        <begin position="291"/>
        <end position="313"/>
    </location>
</feature>
<dbReference type="InterPro" id="IPR036259">
    <property type="entry name" value="MFS_trans_sf"/>
</dbReference>
<feature type="transmembrane region" description="Helical" evidence="2">
    <location>
        <begin position="68"/>
        <end position="89"/>
    </location>
</feature>
<dbReference type="PANTHER" id="PTHR11360">
    <property type="entry name" value="MONOCARBOXYLATE TRANSPORTER"/>
    <property type="match status" value="1"/>
</dbReference>
<dbReference type="EMBL" id="JANPWB010000016">
    <property type="protein sequence ID" value="KAJ1080238.1"/>
    <property type="molecule type" value="Genomic_DNA"/>
</dbReference>
<dbReference type="Pfam" id="PF07690">
    <property type="entry name" value="MFS_1"/>
    <property type="match status" value="1"/>
</dbReference>
<feature type="transmembrane region" description="Helical" evidence="2">
    <location>
        <begin position="109"/>
        <end position="130"/>
    </location>
</feature>
<keyword evidence="2" id="KW-0812">Transmembrane</keyword>
<dbReference type="Proteomes" id="UP001066276">
    <property type="component" value="Chromosome 12"/>
</dbReference>
<evidence type="ECO:0000259" key="3">
    <source>
        <dbReference type="PROSITE" id="PS50850"/>
    </source>
</evidence>
<dbReference type="SUPFAM" id="SSF103473">
    <property type="entry name" value="MFS general substrate transporter"/>
    <property type="match status" value="1"/>
</dbReference>
<feature type="transmembrane region" description="Helical" evidence="2">
    <location>
        <begin position="136"/>
        <end position="157"/>
    </location>
</feature>
<organism evidence="4 5">
    <name type="scientific">Pleurodeles waltl</name>
    <name type="common">Iberian ribbed newt</name>
    <dbReference type="NCBI Taxonomy" id="8319"/>
    <lineage>
        <taxon>Eukaryota</taxon>
        <taxon>Metazoa</taxon>
        <taxon>Chordata</taxon>
        <taxon>Craniata</taxon>
        <taxon>Vertebrata</taxon>
        <taxon>Euteleostomi</taxon>
        <taxon>Amphibia</taxon>
        <taxon>Batrachia</taxon>
        <taxon>Caudata</taxon>
        <taxon>Salamandroidea</taxon>
        <taxon>Salamandridae</taxon>
        <taxon>Pleurodelinae</taxon>
        <taxon>Pleurodeles</taxon>
    </lineage>
</organism>
<dbReference type="InterPro" id="IPR050327">
    <property type="entry name" value="Proton-linked_MCT"/>
</dbReference>
<keyword evidence="2" id="KW-0472">Membrane</keyword>
<protein>
    <recommendedName>
        <fullName evidence="3">Major facilitator superfamily (MFS) profile domain-containing protein</fullName>
    </recommendedName>
</protein>
<evidence type="ECO:0000256" key="1">
    <source>
        <dbReference type="ARBA" id="ARBA00004141"/>
    </source>
</evidence>
<evidence type="ECO:0000256" key="2">
    <source>
        <dbReference type="SAM" id="Phobius"/>
    </source>
</evidence>
<gene>
    <name evidence="4" type="ORF">NDU88_000457</name>
</gene>
<feature type="transmembrane region" description="Helical" evidence="2">
    <location>
        <begin position="28"/>
        <end position="48"/>
    </location>
</feature>
<dbReference type="PROSITE" id="PS50850">
    <property type="entry name" value="MFS"/>
    <property type="match status" value="1"/>
</dbReference>
<evidence type="ECO:0000313" key="4">
    <source>
        <dbReference type="EMBL" id="KAJ1080238.1"/>
    </source>
</evidence>
<dbReference type="InterPro" id="IPR011701">
    <property type="entry name" value="MFS"/>
</dbReference>
<keyword evidence="5" id="KW-1185">Reference proteome</keyword>
<dbReference type="Gene3D" id="1.20.1250.20">
    <property type="entry name" value="MFS general substrate transporter like domains"/>
    <property type="match status" value="1"/>
</dbReference>
<dbReference type="GO" id="GO:0008028">
    <property type="term" value="F:monocarboxylic acid transmembrane transporter activity"/>
    <property type="evidence" value="ECO:0007669"/>
    <property type="project" value="TreeGrafter"/>
</dbReference>
<accession>A0AAV7KTI3</accession>
<keyword evidence="2" id="KW-1133">Transmembrane helix</keyword>